<feature type="domain" description="SET" evidence="14">
    <location>
        <begin position="895"/>
        <end position="1017"/>
    </location>
</feature>
<dbReference type="Gene3D" id="3.30.40.10">
    <property type="entry name" value="Zinc/RING finger domain, C3HC4 (zinc finger)"/>
    <property type="match status" value="2"/>
</dbReference>
<dbReference type="Gene3D" id="2.170.270.10">
    <property type="entry name" value="SET domain"/>
    <property type="match status" value="1"/>
</dbReference>
<dbReference type="InterPro" id="IPR003616">
    <property type="entry name" value="Post-SET_dom"/>
</dbReference>
<dbReference type="GO" id="GO:0042054">
    <property type="term" value="F:histone methyltransferase activity"/>
    <property type="evidence" value="ECO:0007669"/>
    <property type="project" value="EnsemblPlants"/>
</dbReference>
<dbReference type="PROSITE" id="PS50868">
    <property type="entry name" value="POST_SET"/>
    <property type="match status" value="1"/>
</dbReference>
<dbReference type="InterPro" id="IPR000313">
    <property type="entry name" value="PWWP_dom"/>
</dbReference>
<evidence type="ECO:0000256" key="6">
    <source>
        <dbReference type="ARBA" id="ARBA00022771"/>
    </source>
</evidence>
<dbReference type="Pfam" id="PF13831">
    <property type="entry name" value="PHD_2"/>
    <property type="match status" value="1"/>
</dbReference>
<dbReference type="SMART" id="SM00293">
    <property type="entry name" value="PWWP"/>
    <property type="match status" value="1"/>
</dbReference>
<dbReference type="PROSITE" id="PS50081">
    <property type="entry name" value="ZF_DAG_PE_2"/>
    <property type="match status" value="1"/>
</dbReference>
<dbReference type="OMA" id="PYIVSGF"/>
<dbReference type="PANTHER" id="PTHR13793:SF140">
    <property type="entry name" value="HISTONE-LYSINE N-METHYLTRANSFERASE ATX2"/>
    <property type="match status" value="1"/>
</dbReference>
<dbReference type="InterPro" id="IPR003889">
    <property type="entry name" value="FYrich_C"/>
</dbReference>
<dbReference type="Gene3D" id="2.30.30.140">
    <property type="match status" value="2"/>
</dbReference>
<dbReference type="PANTHER" id="PTHR13793">
    <property type="entry name" value="PHD FINGER PROTEINS"/>
    <property type="match status" value="1"/>
</dbReference>
<feature type="compositionally biased region" description="Basic and acidic residues" evidence="11">
    <location>
        <begin position="65"/>
        <end position="75"/>
    </location>
</feature>
<dbReference type="InterPro" id="IPR019787">
    <property type="entry name" value="Znf_PHD-finger"/>
</dbReference>
<dbReference type="SMART" id="SM00541">
    <property type="entry name" value="FYRN"/>
    <property type="match status" value="1"/>
</dbReference>
<proteinExistence type="predicted"/>
<name>A0A5P1E647_ASPOF</name>
<dbReference type="CDD" id="cd10518">
    <property type="entry name" value="SET_SETD1-like"/>
    <property type="match status" value="1"/>
</dbReference>
<evidence type="ECO:0000259" key="13">
    <source>
        <dbReference type="PROSITE" id="PS50081"/>
    </source>
</evidence>
<feature type="domain" description="PHD-type" evidence="17">
    <location>
        <begin position="635"/>
        <end position="758"/>
    </location>
</feature>
<dbReference type="InterPro" id="IPR019786">
    <property type="entry name" value="Zinc_finger_PHD-type_CS"/>
</dbReference>
<evidence type="ECO:0000256" key="11">
    <source>
        <dbReference type="SAM" id="MobiDB-lite"/>
    </source>
</evidence>
<dbReference type="InterPro" id="IPR001214">
    <property type="entry name" value="SET_dom"/>
</dbReference>
<keyword evidence="6 10" id="KW-0863">Zinc-finger</keyword>
<dbReference type="Pfam" id="PF00856">
    <property type="entry name" value="SET"/>
    <property type="match status" value="1"/>
</dbReference>
<protein>
    <recommendedName>
        <fullName evidence="20">Histone-lysine N-methyltransferase</fullName>
    </recommendedName>
</protein>
<dbReference type="EMBL" id="CM007390">
    <property type="protein sequence ID" value="ONK56476.1"/>
    <property type="molecule type" value="Genomic_DNA"/>
</dbReference>
<dbReference type="InterPro" id="IPR011011">
    <property type="entry name" value="Znf_FYVE_PHD"/>
</dbReference>
<keyword evidence="4" id="KW-0949">S-adenosyl-L-methionine</keyword>
<dbReference type="GO" id="GO:0048578">
    <property type="term" value="P:positive regulation of long-day photoperiodism, flowering"/>
    <property type="evidence" value="ECO:0007669"/>
    <property type="project" value="EnsemblPlants"/>
</dbReference>
<feature type="domain" description="PHD-type" evidence="12">
    <location>
        <begin position="579"/>
        <end position="630"/>
    </location>
</feature>
<dbReference type="Gramene" id="ONK56476">
    <property type="protein sequence ID" value="ONK56476"/>
    <property type="gene ID" value="A4U43_C10F9110"/>
</dbReference>
<dbReference type="InterPro" id="IPR041956">
    <property type="entry name" value="ATX1/2_ePHD"/>
</dbReference>
<dbReference type="InterPro" id="IPR003888">
    <property type="entry name" value="FYrich_N"/>
</dbReference>
<feature type="domain" description="Post-SET" evidence="16">
    <location>
        <begin position="1023"/>
        <end position="1039"/>
    </location>
</feature>
<dbReference type="CDD" id="cd20142">
    <property type="entry name" value="PWWP_AtATX1-like"/>
    <property type="match status" value="1"/>
</dbReference>
<feature type="region of interest" description="Disordered" evidence="11">
    <location>
        <begin position="32"/>
        <end position="160"/>
    </location>
</feature>
<evidence type="ECO:0000259" key="17">
    <source>
        <dbReference type="PROSITE" id="PS51805"/>
    </source>
</evidence>
<evidence type="ECO:0000259" key="14">
    <source>
        <dbReference type="PROSITE" id="PS50280"/>
    </source>
</evidence>
<dbReference type="InterPro" id="IPR013083">
    <property type="entry name" value="Znf_RING/FYVE/PHD"/>
</dbReference>
<dbReference type="SMART" id="SM00317">
    <property type="entry name" value="SET"/>
    <property type="match status" value="1"/>
</dbReference>
<dbReference type="GO" id="GO:0006357">
    <property type="term" value="P:regulation of transcription by RNA polymerase II"/>
    <property type="evidence" value="ECO:0007669"/>
    <property type="project" value="TreeGrafter"/>
</dbReference>
<evidence type="ECO:0000256" key="7">
    <source>
        <dbReference type="ARBA" id="ARBA00022833"/>
    </source>
</evidence>
<dbReference type="SMART" id="SM00249">
    <property type="entry name" value="PHD"/>
    <property type="match status" value="2"/>
</dbReference>
<keyword evidence="5" id="KW-0479">Metal-binding</keyword>
<dbReference type="GO" id="GO:0000785">
    <property type="term" value="C:chromatin"/>
    <property type="evidence" value="ECO:0007669"/>
    <property type="project" value="TreeGrafter"/>
</dbReference>
<dbReference type="SUPFAM" id="SSF63748">
    <property type="entry name" value="Tudor/PWWP/MBT"/>
    <property type="match status" value="1"/>
</dbReference>
<evidence type="ECO:0000313" key="19">
    <source>
        <dbReference type="Proteomes" id="UP000243459"/>
    </source>
</evidence>
<dbReference type="Gene3D" id="3.30.160.360">
    <property type="match status" value="1"/>
</dbReference>
<dbReference type="PROSITE" id="PS50812">
    <property type="entry name" value="PWWP"/>
    <property type="match status" value="1"/>
</dbReference>
<evidence type="ECO:0000259" key="16">
    <source>
        <dbReference type="PROSITE" id="PS50868"/>
    </source>
</evidence>
<dbReference type="AlphaFoldDB" id="A0A5P1E647"/>
<comment type="subcellular location">
    <subcellularLocation>
        <location evidence="1">Nucleus</location>
    </subcellularLocation>
</comment>
<evidence type="ECO:0000256" key="1">
    <source>
        <dbReference type="ARBA" id="ARBA00004123"/>
    </source>
</evidence>
<dbReference type="Pfam" id="PF13832">
    <property type="entry name" value="zf-HC5HC2H_2"/>
    <property type="match status" value="1"/>
</dbReference>
<dbReference type="GO" id="GO:0005634">
    <property type="term" value="C:nucleus"/>
    <property type="evidence" value="ECO:0007669"/>
    <property type="project" value="UniProtKB-SubCell"/>
</dbReference>
<sequence>MPLGSSPAFLHEDEEVDGRTMKYLPIDRLYSSTSPCINPSGSSSVMSKKVKARKLIEEEDEEEEKGEKMMVKKEPFLLVYRRRNKKKPRPCDERSEGDHHHQSGGDSRKKAKKNYELLSLDSSGISGPRHLRRSGGLSRKGKESDIGCRGRCPGSSKESSSAFSRTQRWVELDFDGVEPNVFVGMTCKVFWPMDDNWYKGSVSGYNSVTRKHCIEYNDGDVEHLSLTDEKIKFHLSTEEVQHWNLKYDVSSREKKGLNYNEMLALAASFDDCQDLEPGDLVWAKLTGHAMWPAVIVDESNIGERGVLQLVRHNQSVLVQFFGTHDFARINSKQAIPFLNGLLSSLHLKCKQTRFGRSLEEAKEYLRDQQLPETMLQMRKSNSAEGSWDYSREKEERIYSCEDHGEDMMQKTVECNSTLPLEIGNLRVTSLGKVVCNSMHFHDKKHIWPEGYTAFRTFTSMRDPSMETSYKMEVLRNPKVKSRPLFRVTSDDGQQIDGPNPSACWKEIYERIRQSQNNLNAEAQLLDVQSPGSEMFGFKNPKVAELIQDLPNARFCSKYFKRCGDFPEGFRAVHVDWNDLDRCSVCNNDEEYEDNLFLQCDKCRMMVHARCYGELESLDGVLWFCNLCRPGAPKSPPRCCLCPVTGGALKPTTDGRWAHLACAIWIPETCLVDVKRMEPIDGLARINKDRWKLLCSICTVGYGACIQCSHCTCRVAYHPLCARAEGLCVELEGEDGTHLMSFEEDGQCIRLLSFCKKHRQTGNDGKQVDENVVLLDQCASKYVPASNTSGCARTEPYNLFGRRGRKEPQVLAAASVKRLFVENMPHLVRDYYQNGVNLGFHGDESQLLLLPGASKGGIQHVASANISSMAEKYHNMKITFRKRLAFGNFDLYIMILRIIFRLLVKEKLNGCFGVFAKLPHKAGDMVIEYIGEVVRPPIADKRERCIYNSLVGAGTYMFRLDSERVIDATKAGSIAHLINHSCEPNCFSRIITVNDDLHIIIFAKRDINIGQELTYDYRFSSEDERLVCYCGSQRCRGVVNDIESDEQKAKSFVS</sequence>
<dbReference type="Pfam" id="PF05964">
    <property type="entry name" value="FYRN"/>
    <property type="match status" value="1"/>
</dbReference>
<dbReference type="PROSITE" id="PS51543">
    <property type="entry name" value="FYRC"/>
    <property type="match status" value="1"/>
</dbReference>
<dbReference type="FunFam" id="3.30.40.10:FF:000293">
    <property type="entry name" value="Histone-lysine N-methyltransferase"/>
    <property type="match status" value="1"/>
</dbReference>
<evidence type="ECO:0000259" key="15">
    <source>
        <dbReference type="PROSITE" id="PS50812"/>
    </source>
</evidence>
<dbReference type="PROSITE" id="PS50280">
    <property type="entry name" value="SET"/>
    <property type="match status" value="1"/>
</dbReference>
<dbReference type="GO" id="GO:0008270">
    <property type="term" value="F:zinc ion binding"/>
    <property type="evidence" value="ECO:0007669"/>
    <property type="project" value="UniProtKB-KW"/>
</dbReference>
<organism evidence="18 19">
    <name type="scientific">Asparagus officinalis</name>
    <name type="common">Garden asparagus</name>
    <dbReference type="NCBI Taxonomy" id="4686"/>
    <lineage>
        <taxon>Eukaryota</taxon>
        <taxon>Viridiplantae</taxon>
        <taxon>Streptophyta</taxon>
        <taxon>Embryophyta</taxon>
        <taxon>Tracheophyta</taxon>
        <taxon>Spermatophyta</taxon>
        <taxon>Magnoliopsida</taxon>
        <taxon>Liliopsida</taxon>
        <taxon>Asparagales</taxon>
        <taxon>Asparagaceae</taxon>
        <taxon>Asparagoideae</taxon>
        <taxon>Asparagus</taxon>
    </lineage>
</organism>
<dbReference type="InterPro" id="IPR046341">
    <property type="entry name" value="SET_dom_sf"/>
</dbReference>
<dbReference type="InterPro" id="IPR034732">
    <property type="entry name" value="EPHD"/>
</dbReference>
<dbReference type="SMART" id="SM00542">
    <property type="entry name" value="FYRC"/>
    <property type="match status" value="1"/>
</dbReference>
<keyword evidence="8" id="KW-0156">Chromatin regulator</keyword>
<dbReference type="Pfam" id="PF05965">
    <property type="entry name" value="FYRC"/>
    <property type="match status" value="1"/>
</dbReference>
<feature type="compositionally biased region" description="Basic and acidic residues" evidence="11">
    <location>
        <begin position="89"/>
        <end position="108"/>
    </location>
</feature>
<keyword evidence="9" id="KW-0539">Nucleus</keyword>
<dbReference type="InterPro" id="IPR050701">
    <property type="entry name" value="Histone_Mod_Regulator"/>
</dbReference>
<keyword evidence="7" id="KW-0862">Zinc</keyword>
<dbReference type="Pfam" id="PF00855">
    <property type="entry name" value="PWWP"/>
    <property type="match status" value="1"/>
</dbReference>
<dbReference type="PROSITE" id="PS51542">
    <property type="entry name" value="FYRN"/>
    <property type="match status" value="1"/>
</dbReference>
<evidence type="ECO:0000256" key="5">
    <source>
        <dbReference type="ARBA" id="ARBA00022723"/>
    </source>
</evidence>
<dbReference type="InterPro" id="IPR001965">
    <property type="entry name" value="Znf_PHD"/>
</dbReference>
<accession>A0A5P1E647</accession>
<dbReference type="InterPro" id="IPR002219">
    <property type="entry name" value="PKC_DAG/PE"/>
</dbReference>
<dbReference type="CDD" id="cd20404">
    <property type="entry name" value="Tudor_Agenet_AtEML-like"/>
    <property type="match status" value="1"/>
</dbReference>
<evidence type="ECO:0000313" key="18">
    <source>
        <dbReference type="EMBL" id="ONK56476.1"/>
    </source>
</evidence>
<gene>
    <name evidence="18" type="ORF">A4U43_C10F9110</name>
</gene>
<reference evidence="19" key="1">
    <citation type="journal article" date="2017" name="Nat. Commun.">
        <title>The asparagus genome sheds light on the origin and evolution of a young Y chromosome.</title>
        <authorList>
            <person name="Harkess A."/>
            <person name="Zhou J."/>
            <person name="Xu C."/>
            <person name="Bowers J.E."/>
            <person name="Van der Hulst R."/>
            <person name="Ayyampalayam S."/>
            <person name="Mercati F."/>
            <person name="Riccardi P."/>
            <person name="McKain M.R."/>
            <person name="Kakrana A."/>
            <person name="Tang H."/>
            <person name="Ray J."/>
            <person name="Groenendijk J."/>
            <person name="Arikit S."/>
            <person name="Mathioni S.M."/>
            <person name="Nakano M."/>
            <person name="Shan H."/>
            <person name="Telgmann-Rauber A."/>
            <person name="Kanno A."/>
            <person name="Yue Z."/>
            <person name="Chen H."/>
            <person name="Li W."/>
            <person name="Chen Y."/>
            <person name="Xu X."/>
            <person name="Zhang Y."/>
            <person name="Luo S."/>
            <person name="Chen H."/>
            <person name="Gao J."/>
            <person name="Mao Z."/>
            <person name="Pires J.C."/>
            <person name="Luo M."/>
            <person name="Kudrna D."/>
            <person name="Wing R.A."/>
            <person name="Meyers B.C."/>
            <person name="Yi K."/>
            <person name="Kong H."/>
            <person name="Lavrijsen P."/>
            <person name="Sunseri F."/>
            <person name="Falavigna A."/>
            <person name="Ye Y."/>
            <person name="Leebens-Mack J.H."/>
            <person name="Chen G."/>
        </authorList>
    </citation>
    <scope>NUCLEOTIDE SEQUENCE [LARGE SCALE GENOMIC DNA]</scope>
    <source>
        <strain evidence="19">cv. DH0086</strain>
    </source>
</reference>
<dbReference type="PROSITE" id="PS01359">
    <property type="entry name" value="ZF_PHD_1"/>
    <property type="match status" value="1"/>
</dbReference>
<evidence type="ECO:0000256" key="3">
    <source>
        <dbReference type="ARBA" id="ARBA00022679"/>
    </source>
</evidence>
<evidence type="ECO:0000256" key="2">
    <source>
        <dbReference type="ARBA" id="ARBA00022603"/>
    </source>
</evidence>
<dbReference type="PROSITE" id="PS51805">
    <property type="entry name" value="EPHD"/>
    <property type="match status" value="1"/>
</dbReference>
<evidence type="ECO:0000256" key="4">
    <source>
        <dbReference type="ARBA" id="ARBA00022691"/>
    </source>
</evidence>
<dbReference type="CDD" id="cd15662">
    <property type="entry name" value="ePHD_ATX1_2_like"/>
    <property type="match status" value="1"/>
</dbReference>
<keyword evidence="2" id="KW-0489">Methyltransferase</keyword>
<evidence type="ECO:0000256" key="9">
    <source>
        <dbReference type="ARBA" id="ARBA00023242"/>
    </source>
</evidence>
<keyword evidence="19" id="KW-1185">Reference proteome</keyword>
<keyword evidence="3" id="KW-0808">Transferase</keyword>
<dbReference type="PROSITE" id="PS50016">
    <property type="entry name" value="ZF_PHD_2"/>
    <property type="match status" value="1"/>
</dbReference>
<evidence type="ECO:0000256" key="8">
    <source>
        <dbReference type="ARBA" id="ARBA00022853"/>
    </source>
</evidence>
<dbReference type="GO" id="GO:0032259">
    <property type="term" value="P:methylation"/>
    <property type="evidence" value="ECO:0007669"/>
    <property type="project" value="UniProtKB-KW"/>
</dbReference>
<dbReference type="Proteomes" id="UP000243459">
    <property type="component" value="Chromosome 10"/>
</dbReference>
<dbReference type="SUPFAM" id="SSF82199">
    <property type="entry name" value="SET domain"/>
    <property type="match status" value="1"/>
</dbReference>
<feature type="domain" description="Phorbol-ester/DAG-type" evidence="13">
    <location>
        <begin position="566"/>
        <end position="624"/>
    </location>
</feature>
<evidence type="ECO:0008006" key="20">
    <source>
        <dbReference type="Google" id="ProtNLM"/>
    </source>
</evidence>
<evidence type="ECO:0000259" key="12">
    <source>
        <dbReference type="PROSITE" id="PS50016"/>
    </source>
</evidence>
<feature type="domain" description="PWWP" evidence="15">
    <location>
        <begin position="277"/>
        <end position="340"/>
    </location>
</feature>
<dbReference type="SUPFAM" id="SSF57903">
    <property type="entry name" value="FYVE/PHD zinc finger"/>
    <property type="match status" value="1"/>
</dbReference>
<evidence type="ECO:0000256" key="10">
    <source>
        <dbReference type="PROSITE-ProRule" id="PRU00146"/>
    </source>
</evidence>